<sequence length="87" mass="9938">MAGWRFTHGQTGRKSRDLEKMRHVLVTVVAPGKNDQSSLSSWTPLESAHINCPRQHDRAQQRGSHLQPERTPSPDQTNKGSYIKRYT</sequence>
<dbReference type="AlphaFoldDB" id="A0A9Q1J724"/>
<reference evidence="2" key="1">
    <citation type="journal article" date="2023" name="Science">
        <title>Genome structures resolve the early diversification of teleost fishes.</title>
        <authorList>
            <person name="Parey E."/>
            <person name="Louis A."/>
            <person name="Montfort J."/>
            <person name="Bouchez O."/>
            <person name="Roques C."/>
            <person name="Iampietro C."/>
            <person name="Lluch J."/>
            <person name="Castinel A."/>
            <person name="Donnadieu C."/>
            <person name="Desvignes T."/>
            <person name="Floi Bucao C."/>
            <person name="Jouanno E."/>
            <person name="Wen M."/>
            <person name="Mejri S."/>
            <person name="Dirks R."/>
            <person name="Jansen H."/>
            <person name="Henkel C."/>
            <person name="Chen W.J."/>
            <person name="Zahm M."/>
            <person name="Cabau C."/>
            <person name="Klopp C."/>
            <person name="Thompson A.W."/>
            <person name="Robinson-Rechavi M."/>
            <person name="Braasch I."/>
            <person name="Lecointre G."/>
            <person name="Bobe J."/>
            <person name="Postlethwait J.H."/>
            <person name="Berthelot C."/>
            <person name="Roest Crollius H."/>
            <person name="Guiguen Y."/>
        </authorList>
    </citation>
    <scope>NUCLEOTIDE SEQUENCE</scope>
    <source>
        <strain evidence="2">WJC10195</strain>
    </source>
</reference>
<feature type="region of interest" description="Disordered" evidence="1">
    <location>
        <begin position="31"/>
        <end position="87"/>
    </location>
</feature>
<feature type="non-terminal residue" evidence="2">
    <location>
        <position position="87"/>
    </location>
</feature>
<accession>A0A9Q1J724</accession>
<dbReference type="Proteomes" id="UP001152622">
    <property type="component" value="Chromosome 3"/>
</dbReference>
<keyword evidence="3" id="KW-1185">Reference proteome</keyword>
<dbReference type="EMBL" id="JAINUF010000003">
    <property type="protein sequence ID" value="KAJ8370009.1"/>
    <property type="molecule type" value="Genomic_DNA"/>
</dbReference>
<evidence type="ECO:0000313" key="2">
    <source>
        <dbReference type="EMBL" id="KAJ8370009.1"/>
    </source>
</evidence>
<proteinExistence type="predicted"/>
<feature type="compositionally biased region" description="Polar residues" evidence="1">
    <location>
        <begin position="34"/>
        <end position="44"/>
    </location>
</feature>
<gene>
    <name evidence="2" type="ORF">SKAU_G00100370</name>
</gene>
<evidence type="ECO:0000313" key="3">
    <source>
        <dbReference type="Proteomes" id="UP001152622"/>
    </source>
</evidence>
<comment type="caution">
    <text evidence="2">The sequence shown here is derived from an EMBL/GenBank/DDBJ whole genome shotgun (WGS) entry which is preliminary data.</text>
</comment>
<protein>
    <submittedName>
        <fullName evidence="2">Uncharacterized protein</fullName>
    </submittedName>
</protein>
<feature type="region of interest" description="Disordered" evidence="1">
    <location>
        <begin position="1"/>
        <end position="20"/>
    </location>
</feature>
<name>A0A9Q1J724_SYNKA</name>
<evidence type="ECO:0000256" key="1">
    <source>
        <dbReference type="SAM" id="MobiDB-lite"/>
    </source>
</evidence>
<organism evidence="2 3">
    <name type="scientific">Synaphobranchus kaupii</name>
    <name type="common">Kaup's arrowtooth eel</name>
    <dbReference type="NCBI Taxonomy" id="118154"/>
    <lineage>
        <taxon>Eukaryota</taxon>
        <taxon>Metazoa</taxon>
        <taxon>Chordata</taxon>
        <taxon>Craniata</taxon>
        <taxon>Vertebrata</taxon>
        <taxon>Euteleostomi</taxon>
        <taxon>Actinopterygii</taxon>
        <taxon>Neopterygii</taxon>
        <taxon>Teleostei</taxon>
        <taxon>Anguilliformes</taxon>
        <taxon>Synaphobranchidae</taxon>
        <taxon>Synaphobranchus</taxon>
    </lineage>
</organism>